<proteinExistence type="predicted"/>
<sequence length="382" mass="45149">MFTNLNIRASTMVYTNAVNENAAQQLPVVSLAEARINANDDDQRPQDMRPFFLSAQQIKLMNATMRFAVDYVQGVYKLNNLKLMNCNDIKRINECLFSPSCDKCKQEFRRIRRAELFCVVNKKCLTETEANCHNKYKLICGACRRSISSDNINLIIYQMYPKLTLATVEALCRYNFITKYIFNIDTHSERDKIIFQDHIRHVYRSFCDIVHNKAPHEQIVKVTLLTYEKPLFSEDSNGCYMVHENGKNVLQFEQPTSKMLEFAKTHTFLALTYFYEVDKLVYKNDSHDYTAYFAKPFTYYNKRLQCSKCKNKFYKNNIILFCSKCGFMNRMHFFEKTDKISPLEMHYFPECVKALKNKLHCVLYYDMVLYKRKMQTNNVSVQ</sequence>
<reference evidence="1 2" key="1">
    <citation type="submission" date="2007-11" db="EMBL/GenBank/DDBJ databases">
        <title>Sequence and organization of Orgyia leucostigma nucleopolyhedrovirus genome.</title>
        <authorList>
            <person name="Eveleigh R.J.M."/>
            <person name="Lapointe R."/>
            <person name="Graham R.I."/>
            <person name="Lauzon H.A.M."/>
            <person name="Pavlik L."/>
            <person name="Arif B.M."/>
            <person name="Lucarotti C.J."/>
        </authorList>
    </citation>
    <scope>NUCLEOTIDE SEQUENCE [LARGE SCALE GENOMIC DNA]</scope>
    <source>
        <strain evidence="1">CFS-77</strain>
    </source>
</reference>
<protein>
    <submittedName>
        <fullName evidence="1">Major early-transcribed protein 53</fullName>
    </submittedName>
</protein>
<evidence type="ECO:0000313" key="1">
    <source>
        <dbReference type="EMBL" id="ABY65740.1"/>
    </source>
</evidence>
<dbReference type="EMBL" id="EU309041">
    <property type="protein sequence ID" value="ABY65740.1"/>
    <property type="molecule type" value="Genomic_DNA"/>
</dbReference>
<dbReference type="RefSeq" id="YP_001650924.1">
    <property type="nucleotide sequence ID" value="NC_010276.1"/>
</dbReference>
<evidence type="ECO:0000313" key="2">
    <source>
        <dbReference type="Proteomes" id="UP000203316"/>
    </source>
</evidence>
<dbReference type="Pfam" id="PF06061">
    <property type="entry name" value="Baculo_ME53"/>
    <property type="match status" value="1"/>
</dbReference>
<dbReference type="GO" id="GO:0008270">
    <property type="term" value="F:zinc ion binding"/>
    <property type="evidence" value="ECO:0007669"/>
    <property type="project" value="InterPro"/>
</dbReference>
<dbReference type="OrthoDB" id="2566at10239"/>
<accession>B0FDN2</accession>
<dbReference type="GO" id="GO:0003677">
    <property type="term" value="F:DNA binding"/>
    <property type="evidence" value="ECO:0007669"/>
    <property type="project" value="InterPro"/>
</dbReference>
<dbReference type="KEGG" id="vg:5850434"/>
<dbReference type="GeneID" id="5850434"/>
<organism evidence="1 2">
    <name type="scientific">Orgyia leucostigma nucleopolyhedrovirus</name>
    <dbReference type="NCBI Taxonomy" id="490711"/>
    <lineage>
        <taxon>Viruses</taxon>
        <taxon>Viruses incertae sedis</taxon>
        <taxon>Naldaviricetes</taxon>
        <taxon>Lefavirales</taxon>
        <taxon>Baculoviridae</taxon>
        <taxon>Alphabaculovirus</taxon>
        <taxon>Alphabaculovirus orleucostigmae</taxon>
    </lineage>
</organism>
<dbReference type="Proteomes" id="UP000203316">
    <property type="component" value="Segment"/>
</dbReference>
<name>B0FDN2_9ABAC</name>
<gene>
    <name evidence="1" type="primary">me53</name>
</gene>
<keyword evidence="2" id="KW-1185">Reference proteome</keyword>
<dbReference type="InterPro" id="IPR010336">
    <property type="entry name" value="Baculo_ME53"/>
</dbReference>